<accession>A0A443HYU3</accession>
<dbReference type="RefSeq" id="XP_028486556.1">
    <property type="nucleotide sequence ID" value="XM_028633451.1"/>
</dbReference>
<dbReference type="STRING" id="264951.A0A443HYU3"/>
<keyword evidence="2" id="KW-1185">Reference proteome</keyword>
<evidence type="ECO:0000313" key="2">
    <source>
        <dbReference type="Proteomes" id="UP000283841"/>
    </source>
</evidence>
<comment type="caution">
    <text evidence="1">The sequence shown here is derived from an EMBL/GenBank/DDBJ whole genome shotgun (WGS) entry which is preliminary data.</text>
</comment>
<dbReference type="Proteomes" id="UP000283841">
    <property type="component" value="Unassembled WGS sequence"/>
</dbReference>
<organism evidence="1 2">
    <name type="scientific">Byssochlamys spectabilis</name>
    <name type="common">Paecilomyces variotii</name>
    <dbReference type="NCBI Taxonomy" id="264951"/>
    <lineage>
        <taxon>Eukaryota</taxon>
        <taxon>Fungi</taxon>
        <taxon>Dikarya</taxon>
        <taxon>Ascomycota</taxon>
        <taxon>Pezizomycotina</taxon>
        <taxon>Eurotiomycetes</taxon>
        <taxon>Eurotiomycetidae</taxon>
        <taxon>Eurotiales</taxon>
        <taxon>Thermoascaceae</taxon>
        <taxon>Paecilomyces</taxon>
    </lineage>
</organism>
<dbReference type="AlphaFoldDB" id="A0A443HYU3"/>
<protein>
    <submittedName>
        <fullName evidence="1">Uncharacterized protein</fullName>
    </submittedName>
</protein>
<evidence type="ECO:0000313" key="1">
    <source>
        <dbReference type="EMBL" id="RWQ96911.1"/>
    </source>
</evidence>
<dbReference type="GeneID" id="39602728"/>
<reference evidence="1 2" key="1">
    <citation type="journal article" date="2018" name="Front. Microbiol.">
        <title>Genomic and genetic insights into a cosmopolitan fungus, Paecilomyces variotii (Eurotiales).</title>
        <authorList>
            <person name="Urquhart A.S."/>
            <person name="Mondo S.J."/>
            <person name="Makela M.R."/>
            <person name="Hane J.K."/>
            <person name="Wiebenga A."/>
            <person name="He G."/>
            <person name="Mihaltcheva S."/>
            <person name="Pangilinan J."/>
            <person name="Lipzen A."/>
            <person name="Barry K."/>
            <person name="de Vries R.P."/>
            <person name="Grigoriev I.V."/>
            <person name="Idnurm A."/>
        </authorList>
    </citation>
    <scope>NUCLEOTIDE SEQUENCE [LARGE SCALE GENOMIC DNA]</scope>
    <source>
        <strain evidence="1 2">CBS 101075</strain>
    </source>
</reference>
<gene>
    <name evidence="1" type="ORF">C8Q69DRAFT_518783</name>
</gene>
<dbReference type="VEuPathDB" id="FungiDB:C8Q69DRAFT_518783"/>
<name>A0A443HYU3_BYSSP</name>
<sequence length="449" mass="53988">MFNKTSKKPIRKQGLGLFQRLPYDVRELIWWEFIPTGKDERYNPKQRVQATDLGILRTSREIYNEVSKLLYQFTNLIFTMDPLHRGLNVSFEQRLYSRRVDGALHYQGTLWHLKDIKHAKSSGFYDLPFHKFWEVIVNLRAPNASNPHELFFLWKDITQLMIPVIKETAIDSLVIRLQKGSKADWLNEWRRPNKSSVYQVINSRHDYDVVIVPFCALRNLKDISMETYSWQLRREMDWRVINRGIETVRLQAWKHCESPNHKDYGILEHDVDRAVAGDYFWLHLEMWKTRRPIYDRLRRDFLSQWFDQNGISEFERQIQKIVYQYPEIIETYDPEMNILEDMHMTLVSLYSYAKSLRGEEDLSDWDQGIWYSTFPFGVPIQEDHRFCASGGFYMRRRDLFKSNAYLKHTKENDYLSTMTDIIIDWRMKNIGNPLRRCPSCDEYGFKRGR</sequence>
<proteinExistence type="predicted"/>
<dbReference type="EMBL" id="RCNU01000003">
    <property type="protein sequence ID" value="RWQ96911.1"/>
    <property type="molecule type" value="Genomic_DNA"/>
</dbReference>